<keyword evidence="1 4" id="KW-0812">Transmembrane</keyword>
<name>T1JRE5_TETUR</name>
<feature type="transmembrane region" description="Helical" evidence="4">
    <location>
        <begin position="310"/>
        <end position="329"/>
    </location>
</feature>
<dbReference type="InterPro" id="IPR036259">
    <property type="entry name" value="MFS_trans_sf"/>
</dbReference>
<feature type="transmembrane region" description="Helical" evidence="4">
    <location>
        <begin position="278"/>
        <end position="298"/>
    </location>
</feature>
<dbReference type="Gene3D" id="1.20.1250.20">
    <property type="entry name" value="MFS general substrate transporter like domains"/>
    <property type="match status" value="2"/>
</dbReference>
<evidence type="ECO:0000313" key="5">
    <source>
        <dbReference type="EnsemblMetazoa" id="tetur01g06600.1"/>
    </source>
</evidence>
<dbReference type="STRING" id="32264.T1JRE5"/>
<proteinExistence type="predicted"/>
<keyword evidence="3 4" id="KW-0472">Membrane</keyword>
<dbReference type="InterPro" id="IPR011701">
    <property type="entry name" value="MFS"/>
</dbReference>
<feature type="transmembrane region" description="Helical" evidence="4">
    <location>
        <begin position="396"/>
        <end position="418"/>
    </location>
</feature>
<reference evidence="5" key="2">
    <citation type="submission" date="2015-06" db="UniProtKB">
        <authorList>
            <consortium name="EnsemblMetazoa"/>
        </authorList>
    </citation>
    <scope>IDENTIFICATION</scope>
</reference>
<dbReference type="GO" id="GO:0022857">
    <property type="term" value="F:transmembrane transporter activity"/>
    <property type="evidence" value="ECO:0007669"/>
    <property type="project" value="InterPro"/>
</dbReference>
<dbReference type="HOGENOM" id="CLU_028923_2_1_1"/>
<dbReference type="OMA" id="MYERVPF"/>
<dbReference type="eggNOG" id="ENOG502R5UW">
    <property type="taxonomic scope" value="Eukaryota"/>
</dbReference>
<dbReference type="Pfam" id="PF07690">
    <property type="entry name" value="MFS_1"/>
    <property type="match status" value="1"/>
</dbReference>
<evidence type="ECO:0008006" key="7">
    <source>
        <dbReference type="Google" id="ProtNLM"/>
    </source>
</evidence>
<dbReference type="AlphaFoldDB" id="T1JRE5"/>
<feature type="transmembrane region" description="Helical" evidence="4">
    <location>
        <begin position="81"/>
        <end position="99"/>
    </location>
</feature>
<organism evidence="5 6">
    <name type="scientific">Tetranychus urticae</name>
    <name type="common">Two-spotted spider mite</name>
    <dbReference type="NCBI Taxonomy" id="32264"/>
    <lineage>
        <taxon>Eukaryota</taxon>
        <taxon>Metazoa</taxon>
        <taxon>Ecdysozoa</taxon>
        <taxon>Arthropoda</taxon>
        <taxon>Chelicerata</taxon>
        <taxon>Arachnida</taxon>
        <taxon>Acari</taxon>
        <taxon>Acariformes</taxon>
        <taxon>Trombidiformes</taxon>
        <taxon>Prostigmata</taxon>
        <taxon>Eleutherengona</taxon>
        <taxon>Raphignathae</taxon>
        <taxon>Tetranychoidea</taxon>
        <taxon>Tetranychidae</taxon>
        <taxon>Tetranychus</taxon>
    </lineage>
</organism>
<dbReference type="KEGG" id="tut:107359787"/>
<reference evidence="6" key="1">
    <citation type="submission" date="2011-08" db="EMBL/GenBank/DDBJ databases">
        <authorList>
            <person name="Rombauts S."/>
        </authorList>
    </citation>
    <scope>NUCLEOTIDE SEQUENCE</scope>
    <source>
        <strain evidence="6">London</strain>
    </source>
</reference>
<feature type="transmembrane region" description="Helical" evidence="4">
    <location>
        <begin position="136"/>
        <end position="158"/>
    </location>
</feature>
<evidence type="ECO:0000256" key="2">
    <source>
        <dbReference type="ARBA" id="ARBA00022989"/>
    </source>
</evidence>
<evidence type="ECO:0000256" key="3">
    <source>
        <dbReference type="ARBA" id="ARBA00023136"/>
    </source>
</evidence>
<sequence>MNPSEYLKKNRAKLIKTFFCYVSFFGLGGCCNLLGSSLLDLSISLNAEFKEVSGLVPSRSIGYLIGAVFSGFADKFVGPDMVLFLTNFTAGIFIALAPWFKQFEGVYACLLLSGISQGIFDIYTNTYTLAIWGDKATNYVQILHGSFGLGALITPLVIKPFLLPLVQNEGNETQSDAFLGDYTPDDVMVQYPFIIIGVLLIFASIGFLVFYFKERSSEKDIQSIDVKSDVNHPTWKIVVCLTTLALTANVTFGVEVLIGSLAPSFVVISDLKMSKQDGANMVAMFWSLFTFYRLFFIAATNCIKERYMMYFNYCIMMTAVVLMCISGAYNQTIAWISIALLGIGFSPTFSASLGLLQRYINITNKYASVIFITAAVGESIHPWIVSRFMDSMPAIFIYYTAAVSFGQLALCFILPFILKSIFRKGIKLPLDRSASIRSSQR</sequence>
<dbReference type="PANTHER" id="PTHR23121">
    <property type="entry name" value="SODIUM-DEPENDENT GLUCOSE TRANSPORTER 1"/>
    <property type="match status" value="1"/>
</dbReference>
<dbReference type="SUPFAM" id="SSF103473">
    <property type="entry name" value="MFS general substrate transporter"/>
    <property type="match status" value="1"/>
</dbReference>
<accession>T1JRE5</accession>
<dbReference type="PANTHER" id="PTHR23121:SF9">
    <property type="entry name" value="SODIUM-DEPENDENT GLUCOSE TRANSPORTER 1"/>
    <property type="match status" value="1"/>
</dbReference>
<dbReference type="EnsemblMetazoa" id="tetur01g06600.1">
    <property type="protein sequence ID" value="tetur01g06600.1"/>
    <property type="gene ID" value="tetur01g06600"/>
</dbReference>
<feature type="transmembrane region" description="Helical" evidence="4">
    <location>
        <begin position="233"/>
        <end position="258"/>
    </location>
</feature>
<keyword evidence="2 4" id="KW-1133">Transmembrane helix</keyword>
<feature type="transmembrane region" description="Helical" evidence="4">
    <location>
        <begin position="366"/>
        <end position="384"/>
    </location>
</feature>
<dbReference type="Proteomes" id="UP000015104">
    <property type="component" value="Unassembled WGS sequence"/>
</dbReference>
<feature type="transmembrane region" description="Helical" evidence="4">
    <location>
        <begin position="335"/>
        <end position="354"/>
    </location>
</feature>
<feature type="transmembrane region" description="Helical" evidence="4">
    <location>
        <begin position="18"/>
        <end position="35"/>
    </location>
</feature>
<dbReference type="EMBL" id="CAEY01000448">
    <property type="status" value="NOT_ANNOTATED_CDS"/>
    <property type="molecule type" value="Genomic_DNA"/>
</dbReference>
<gene>
    <name evidence="5" type="primary">107359787</name>
</gene>
<feature type="transmembrane region" description="Helical" evidence="4">
    <location>
        <begin position="191"/>
        <end position="212"/>
    </location>
</feature>
<evidence type="ECO:0000256" key="4">
    <source>
        <dbReference type="SAM" id="Phobius"/>
    </source>
</evidence>
<keyword evidence="6" id="KW-1185">Reference proteome</keyword>
<evidence type="ECO:0000313" key="6">
    <source>
        <dbReference type="Proteomes" id="UP000015104"/>
    </source>
</evidence>
<protein>
    <recommendedName>
        <fullName evidence="7">Major facilitator superfamily (MFS) profile domain-containing protein</fullName>
    </recommendedName>
</protein>
<evidence type="ECO:0000256" key="1">
    <source>
        <dbReference type="ARBA" id="ARBA00022692"/>
    </source>
</evidence>
<dbReference type="OrthoDB" id="6491998at2759"/>